<reference evidence="4" key="1">
    <citation type="submission" date="2021-01" db="EMBL/GenBank/DDBJ databases">
        <title>Whole genome shotgun sequence of Sinosporangium siamense NBRC 109515.</title>
        <authorList>
            <person name="Komaki H."/>
            <person name="Tamura T."/>
        </authorList>
    </citation>
    <scope>NUCLEOTIDE SEQUENCE</scope>
    <source>
        <strain evidence="4">NBRC 109515</strain>
    </source>
</reference>
<dbReference type="InterPro" id="IPR020904">
    <property type="entry name" value="Sc_DH/Rdtase_CS"/>
</dbReference>
<dbReference type="PROSITE" id="PS00061">
    <property type="entry name" value="ADH_SHORT"/>
    <property type="match status" value="1"/>
</dbReference>
<evidence type="ECO:0000256" key="1">
    <source>
        <dbReference type="ARBA" id="ARBA00006484"/>
    </source>
</evidence>
<dbReference type="InterPro" id="IPR036291">
    <property type="entry name" value="NAD(P)-bd_dom_sf"/>
</dbReference>
<dbReference type="FunFam" id="3.40.50.720:FF:000173">
    <property type="entry name" value="3-oxoacyl-[acyl-carrier protein] reductase"/>
    <property type="match status" value="1"/>
</dbReference>
<dbReference type="Gene3D" id="3.40.50.720">
    <property type="entry name" value="NAD(P)-binding Rossmann-like Domain"/>
    <property type="match status" value="1"/>
</dbReference>
<feature type="domain" description="Ketoreductase" evidence="3">
    <location>
        <begin position="5"/>
        <end position="178"/>
    </location>
</feature>
<organism evidence="4 5">
    <name type="scientific">Sinosporangium siamense</name>
    <dbReference type="NCBI Taxonomy" id="1367973"/>
    <lineage>
        <taxon>Bacteria</taxon>
        <taxon>Bacillati</taxon>
        <taxon>Actinomycetota</taxon>
        <taxon>Actinomycetes</taxon>
        <taxon>Streptosporangiales</taxon>
        <taxon>Streptosporangiaceae</taxon>
        <taxon>Sinosporangium</taxon>
    </lineage>
</organism>
<protein>
    <submittedName>
        <fullName evidence="4">Beta-ketoacyl-ACP reductase</fullName>
    </submittedName>
</protein>
<evidence type="ECO:0000259" key="3">
    <source>
        <dbReference type="SMART" id="SM00822"/>
    </source>
</evidence>
<gene>
    <name evidence="4" type="ORF">Ssi02_40690</name>
</gene>
<dbReference type="InterPro" id="IPR050259">
    <property type="entry name" value="SDR"/>
</dbReference>
<dbReference type="NCBIfam" id="NF009466">
    <property type="entry name" value="PRK12826.1-2"/>
    <property type="match status" value="1"/>
</dbReference>
<dbReference type="SMART" id="SM00822">
    <property type="entry name" value="PKS_KR"/>
    <property type="match status" value="1"/>
</dbReference>
<dbReference type="PRINTS" id="PR00080">
    <property type="entry name" value="SDRFAMILY"/>
</dbReference>
<dbReference type="PANTHER" id="PTHR42879">
    <property type="entry name" value="3-OXOACYL-(ACYL-CARRIER-PROTEIN) REDUCTASE"/>
    <property type="match status" value="1"/>
</dbReference>
<dbReference type="InterPro" id="IPR002347">
    <property type="entry name" value="SDR_fam"/>
</dbReference>
<proteinExistence type="inferred from homology"/>
<dbReference type="Proteomes" id="UP000606172">
    <property type="component" value="Unassembled WGS sequence"/>
</dbReference>
<dbReference type="EMBL" id="BOOW01000027">
    <property type="protein sequence ID" value="GII93838.1"/>
    <property type="molecule type" value="Genomic_DNA"/>
</dbReference>
<evidence type="ECO:0000313" key="4">
    <source>
        <dbReference type="EMBL" id="GII93838.1"/>
    </source>
</evidence>
<dbReference type="CDD" id="cd05333">
    <property type="entry name" value="BKR_SDR_c"/>
    <property type="match status" value="1"/>
</dbReference>
<accession>A0A919RHA6</accession>
<dbReference type="InterPro" id="IPR057326">
    <property type="entry name" value="KR_dom"/>
</dbReference>
<dbReference type="AlphaFoldDB" id="A0A919RHA6"/>
<dbReference type="GO" id="GO:0016491">
    <property type="term" value="F:oxidoreductase activity"/>
    <property type="evidence" value="ECO:0007669"/>
    <property type="project" value="UniProtKB-KW"/>
</dbReference>
<dbReference type="SUPFAM" id="SSF51735">
    <property type="entry name" value="NAD(P)-binding Rossmann-fold domains"/>
    <property type="match status" value="1"/>
</dbReference>
<keyword evidence="5" id="KW-1185">Reference proteome</keyword>
<name>A0A919RHA6_9ACTN</name>
<comment type="caution">
    <text evidence="4">The sequence shown here is derived from an EMBL/GenBank/DDBJ whole genome shotgun (WGS) entry which is preliminary data.</text>
</comment>
<dbReference type="PRINTS" id="PR00081">
    <property type="entry name" value="GDHRDH"/>
</dbReference>
<sequence length="236" mass="24634">MLMARSVLVTGGNRGIGLAIARELAAAGDAVAVTYRSGEPPEGLFGVRCDVTSTADVDAAFDKAEAEHGPVEVVVANAGITKDTLLPMMKEDTFTDVIDANLTGAYRVSKRAIKGMLRMRRGRIVLISSVVGTMGSAGQTNYAASKAGMIGFARSAARELGSRNITVNVVAPGMVETDMTAVLDDTYQEKIRGNIPLGRFATPSEIARVVRFVASEDAAYITGAVIPVDGGLGMGH</sequence>
<dbReference type="GO" id="GO:0032787">
    <property type="term" value="P:monocarboxylic acid metabolic process"/>
    <property type="evidence" value="ECO:0007669"/>
    <property type="project" value="UniProtKB-ARBA"/>
</dbReference>
<comment type="similarity">
    <text evidence="1">Belongs to the short-chain dehydrogenases/reductases (SDR) family.</text>
</comment>
<evidence type="ECO:0000256" key="2">
    <source>
        <dbReference type="ARBA" id="ARBA00023002"/>
    </source>
</evidence>
<keyword evidence="2" id="KW-0560">Oxidoreductase</keyword>
<dbReference type="Pfam" id="PF13561">
    <property type="entry name" value="adh_short_C2"/>
    <property type="match status" value="1"/>
</dbReference>
<evidence type="ECO:0000313" key="5">
    <source>
        <dbReference type="Proteomes" id="UP000606172"/>
    </source>
</evidence>
<dbReference type="PANTHER" id="PTHR42879:SF2">
    <property type="entry name" value="3-OXOACYL-[ACYL-CARRIER-PROTEIN] REDUCTASE FABG"/>
    <property type="match status" value="1"/>
</dbReference>